<dbReference type="Proteomes" id="UP000683925">
    <property type="component" value="Unassembled WGS sequence"/>
</dbReference>
<protein>
    <submittedName>
        <fullName evidence="1">Uncharacterized protein</fullName>
    </submittedName>
</protein>
<dbReference type="AlphaFoldDB" id="A0A8S1S4A5"/>
<proteinExistence type="predicted"/>
<dbReference type="EMBL" id="CAJJDP010000005">
    <property type="protein sequence ID" value="CAD8134956.1"/>
    <property type="molecule type" value="Genomic_DNA"/>
</dbReference>
<reference evidence="1" key="1">
    <citation type="submission" date="2021-01" db="EMBL/GenBank/DDBJ databases">
        <authorList>
            <consortium name="Genoscope - CEA"/>
            <person name="William W."/>
        </authorList>
    </citation>
    <scope>NUCLEOTIDE SEQUENCE</scope>
</reference>
<evidence type="ECO:0000313" key="1">
    <source>
        <dbReference type="EMBL" id="CAD8134956.1"/>
    </source>
</evidence>
<sequence>MCLKDTHGTIQSLELKTEVEAFLLSQIQVERQCR</sequence>
<comment type="caution">
    <text evidence="1">The sequence shown here is derived from an EMBL/GenBank/DDBJ whole genome shotgun (WGS) entry which is preliminary data.</text>
</comment>
<organism evidence="1 2">
    <name type="scientific">Paramecium octaurelia</name>
    <dbReference type="NCBI Taxonomy" id="43137"/>
    <lineage>
        <taxon>Eukaryota</taxon>
        <taxon>Sar</taxon>
        <taxon>Alveolata</taxon>
        <taxon>Ciliophora</taxon>
        <taxon>Intramacronucleata</taxon>
        <taxon>Oligohymenophorea</taxon>
        <taxon>Peniculida</taxon>
        <taxon>Parameciidae</taxon>
        <taxon>Paramecium</taxon>
    </lineage>
</organism>
<accession>A0A8S1S4A5</accession>
<keyword evidence="2" id="KW-1185">Reference proteome</keyword>
<evidence type="ECO:0000313" key="2">
    <source>
        <dbReference type="Proteomes" id="UP000683925"/>
    </source>
</evidence>
<gene>
    <name evidence="1" type="ORF">POCTA_138.1.T0060126</name>
</gene>
<name>A0A8S1S4A5_PAROT</name>